<dbReference type="RefSeq" id="WP_102366181.1">
    <property type="nucleotide sequence ID" value="NZ_CP020991.1"/>
</dbReference>
<dbReference type="PROSITE" id="PS51272">
    <property type="entry name" value="SLH"/>
    <property type="match status" value="2"/>
</dbReference>
<evidence type="ECO:0000259" key="3">
    <source>
        <dbReference type="PROSITE" id="PS51272"/>
    </source>
</evidence>
<evidence type="ECO:0000256" key="2">
    <source>
        <dbReference type="SAM" id="SignalP"/>
    </source>
</evidence>
<proteinExistence type="predicted"/>
<dbReference type="GeneID" id="98063261"/>
<organism evidence="4 5">
    <name type="scientific">Monoglobus pectinilyticus</name>
    <dbReference type="NCBI Taxonomy" id="1981510"/>
    <lineage>
        <taxon>Bacteria</taxon>
        <taxon>Bacillati</taxon>
        <taxon>Bacillota</taxon>
        <taxon>Clostridia</taxon>
        <taxon>Monoglobales</taxon>
        <taxon>Monoglobaceae</taxon>
        <taxon>Monoglobus</taxon>
    </lineage>
</organism>
<name>A0A2K9P455_9FIRM</name>
<dbReference type="KEGG" id="mpec:B9O19_01883"/>
<sequence>MIKYKLKFISTILVLCILTSVSATAFAEIFPQFEQTNYYDSSTYADVYDDDWYYYYVGFAYEYGIMTGTGDNMFTPDGNITLAEAITVASRLNAKYYGNTINKLNSGGSVASLDNNNIKYSYPISGNGNFQINDSDSMTQTPKTGVYINTNGVGSVNRQANMTWFMPYLEYAVNQGIIEPNQFSGRYLNPASREQLAYLLFKALPDCYQKINEISPIPDVRESNPYYQEILKLYESGVVTGSDEYGTFYPASDILRSEAAAMVSRIINTDLRISFSLNQDKPYQSLSYSWNYPFYGETFRLDVSISYYDYNYFVSKPRTNNYSAYAQDEADETAVYTLAETLRDMAVNNGFASSYDIAGFISAFVQSLEYQDDLTYKGVIEYPKYPIETLFDQGGDCEDSAVLLAKMLKLLGYGAVLLVSEDHMAVGLQTSSNGNLSLDGIQYYYIETTEPGWRIGDVPNDMVGVGMSVLYI</sequence>
<dbReference type="InterPro" id="IPR001119">
    <property type="entry name" value="SLH_dom"/>
</dbReference>
<feature type="signal peptide" evidence="2">
    <location>
        <begin position="1"/>
        <end position="25"/>
    </location>
</feature>
<keyword evidence="2" id="KW-0732">Signal</keyword>
<dbReference type="Gene3D" id="3.10.620.30">
    <property type="match status" value="1"/>
</dbReference>
<dbReference type="Proteomes" id="UP000235589">
    <property type="component" value="Chromosome"/>
</dbReference>
<dbReference type="InterPro" id="IPR010319">
    <property type="entry name" value="Transglutaminase-like_Cys_pept"/>
</dbReference>
<dbReference type="AlphaFoldDB" id="A0A2K9P455"/>
<dbReference type="EMBL" id="CP020991">
    <property type="protein sequence ID" value="AUO20032.1"/>
    <property type="molecule type" value="Genomic_DNA"/>
</dbReference>
<feature type="chain" id="PRO_5038993127" evidence="2">
    <location>
        <begin position="26"/>
        <end position="472"/>
    </location>
</feature>
<reference evidence="4 5" key="1">
    <citation type="submission" date="2017-04" db="EMBL/GenBank/DDBJ databases">
        <title>Monoglobus pectinilyticus 14 draft genome.</title>
        <authorList>
            <person name="Kim C."/>
            <person name="Rosendale D.I."/>
            <person name="Kelly W.J."/>
            <person name="Tannock G.W."/>
            <person name="Patchett M.L."/>
            <person name="Jordens J.Z."/>
        </authorList>
    </citation>
    <scope>NUCLEOTIDE SEQUENCE [LARGE SCALE GENOMIC DNA]</scope>
    <source>
        <strain evidence="4 5">14</strain>
    </source>
</reference>
<dbReference type="PANTHER" id="PTHR39327">
    <property type="match status" value="1"/>
</dbReference>
<evidence type="ECO:0000313" key="5">
    <source>
        <dbReference type="Proteomes" id="UP000235589"/>
    </source>
</evidence>
<keyword evidence="1" id="KW-0677">Repeat</keyword>
<accession>A0A2K9P455</accession>
<evidence type="ECO:0000313" key="4">
    <source>
        <dbReference type="EMBL" id="AUO20032.1"/>
    </source>
</evidence>
<protein>
    <submittedName>
        <fullName evidence="4">S-layer domain-containing protein</fullName>
    </submittedName>
</protein>
<gene>
    <name evidence="4" type="ORF">B9O19_01883</name>
</gene>
<keyword evidence="5" id="KW-1185">Reference proteome</keyword>
<dbReference type="Pfam" id="PF00395">
    <property type="entry name" value="SLH"/>
    <property type="match status" value="2"/>
</dbReference>
<feature type="domain" description="SLH" evidence="3">
    <location>
        <begin position="213"/>
        <end position="277"/>
    </location>
</feature>
<dbReference type="PANTHER" id="PTHR39327:SF1">
    <property type="entry name" value="BLR5470 PROTEIN"/>
    <property type="match status" value="1"/>
</dbReference>
<evidence type="ECO:0000256" key="1">
    <source>
        <dbReference type="ARBA" id="ARBA00022737"/>
    </source>
</evidence>
<dbReference type="OrthoDB" id="1803727at2"/>
<feature type="domain" description="SLH" evidence="3">
    <location>
        <begin position="40"/>
        <end position="103"/>
    </location>
</feature>